<dbReference type="InterPro" id="IPR039601">
    <property type="entry name" value="Rrn5"/>
</dbReference>
<feature type="compositionally biased region" description="Acidic residues" evidence="1">
    <location>
        <begin position="764"/>
        <end position="775"/>
    </location>
</feature>
<feature type="compositionally biased region" description="Acidic residues" evidence="1">
    <location>
        <begin position="505"/>
        <end position="520"/>
    </location>
</feature>
<feature type="region of interest" description="Disordered" evidence="1">
    <location>
        <begin position="697"/>
        <end position="775"/>
    </location>
</feature>
<feature type="compositionally biased region" description="Acidic residues" evidence="1">
    <location>
        <begin position="97"/>
        <end position="113"/>
    </location>
</feature>
<dbReference type="GO" id="GO:0000500">
    <property type="term" value="C:RNA polymerase I upstream activating factor complex"/>
    <property type="evidence" value="ECO:0007669"/>
    <property type="project" value="InterPro"/>
</dbReference>
<feature type="region of interest" description="Disordered" evidence="1">
    <location>
        <begin position="495"/>
        <end position="560"/>
    </location>
</feature>
<dbReference type="GO" id="GO:0042790">
    <property type="term" value="P:nucleolar large rRNA transcription by RNA polymerase I"/>
    <property type="evidence" value="ECO:0007669"/>
    <property type="project" value="InterPro"/>
</dbReference>
<dbReference type="PANTHER" id="PTHR28079:SF1">
    <property type="entry name" value="RNA POLYMERASE I-SPECIFIC TRANSCRIPTION INITIATION FACTOR RRN5"/>
    <property type="match status" value="1"/>
</dbReference>
<dbReference type="AlphaFoldDB" id="A0AAD6NG90"/>
<protein>
    <submittedName>
        <fullName evidence="2">Uncharacterized protein</fullName>
    </submittedName>
</protein>
<gene>
    <name evidence="2" type="ORF">Dda_7870</name>
</gene>
<sequence>MARNTSSDDDDQREKELDGEAELEMALGAAGMNASKEVAHGYGKRRSTKGSRVVMTGKRPAEPTSSSDAADSNDVAHLRGRRKKRKTQDQGNRDSGSSDDPDVMDVDSSEQEPDNSGTPHRRRFYFEEHYTSDTSDDEEPTALLTIRRNKEAANAARRQQKAVGGTGEPAPPKKPTRGKAQPLLNEPYREVLNEMIDDARTRTVYPDVVDFDPSEINGVHWMAAEKKRFFRALPRTGRHNAVALAAEVVSKSVIEVQGYLDALRRALEERLARQRGSRFSLLMMEDIPAAVEVSEECEVALEDEADRIAEYISRLEEKERGEEMEVVDVVSAREILASRIAGERPDDTLIEPWNWVALSERIFMASEHGKSAERPAIRKHTLDDMTELIKSVTRRLVHISLFQANQRLTNTSQLRVHPPEVIFRDTAAAIKMLGMPTTSEEYWRQLPRRLKLNILRGEEGVGKGLTPEYMSYDEVEEAMKVFEDGGFYALSTSARRRREIQGDSENSEEVGWETEDENEDLERAVREAEGGGSDGSDTDSSLADDAQDASGGKTMRKGKSEMARYLQTPIDILSYLPDPSNQPLRKTQIRDILDELHFINDDENYLNAVDRLHSLLEERRLWKLLGGWKDRKEDIIESIVRAEEGIPDEPELSAWRRLEKWKRQEWRETAGKWVPIWRQKFYSRLWEMERPRRVKGSHKKIKYTRRKKRQEGEEGEEEESGGDDSDTSDGDSSDDSSSESDSSDSDTSDSGASDSASTKSSSSEDSDSQGDSESR</sequence>
<name>A0AAD6NG90_DREDA</name>
<dbReference type="GO" id="GO:0000182">
    <property type="term" value="F:rDNA binding"/>
    <property type="evidence" value="ECO:0007669"/>
    <property type="project" value="TreeGrafter"/>
</dbReference>
<feature type="compositionally biased region" description="Low complexity" evidence="1">
    <location>
        <begin position="538"/>
        <end position="552"/>
    </location>
</feature>
<feature type="compositionally biased region" description="Basic residues" evidence="1">
    <location>
        <begin position="697"/>
        <end position="709"/>
    </location>
</feature>
<dbReference type="Proteomes" id="UP001221413">
    <property type="component" value="Unassembled WGS sequence"/>
</dbReference>
<comment type="caution">
    <text evidence="2">The sequence shown here is derived from an EMBL/GenBank/DDBJ whole genome shotgun (WGS) entry which is preliminary data.</text>
</comment>
<dbReference type="GO" id="GO:0001181">
    <property type="term" value="F:RNA polymerase I general transcription initiation factor activity"/>
    <property type="evidence" value="ECO:0007669"/>
    <property type="project" value="TreeGrafter"/>
</dbReference>
<evidence type="ECO:0000313" key="3">
    <source>
        <dbReference type="Proteomes" id="UP001221413"/>
    </source>
</evidence>
<accession>A0AAD6NG90</accession>
<dbReference type="GO" id="GO:0006361">
    <property type="term" value="P:transcription initiation at RNA polymerase I promoter"/>
    <property type="evidence" value="ECO:0007669"/>
    <property type="project" value="TreeGrafter"/>
</dbReference>
<organism evidence="2 3">
    <name type="scientific">Drechslerella dactyloides</name>
    <name type="common">Nematode-trapping fungus</name>
    <name type="synonym">Arthrobotrys dactyloides</name>
    <dbReference type="NCBI Taxonomy" id="74499"/>
    <lineage>
        <taxon>Eukaryota</taxon>
        <taxon>Fungi</taxon>
        <taxon>Dikarya</taxon>
        <taxon>Ascomycota</taxon>
        <taxon>Pezizomycotina</taxon>
        <taxon>Orbiliomycetes</taxon>
        <taxon>Orbiliales</taxon>
        <taxon>Orbiliaceae</taxon>
        <taxon>Drechslerella</taxon>
    </lineage>
</organism>
<dbReference type="PANTHER" id="PTHR28079">
    <property type="entry name" value="RNA POLYMERASE I-SPECIFIC TRANSCRIPTION INITIATION FACTOR RRN5"/>
    <property type="match status" value="1"/>
</dbReference>
<keyword evidence="3" id="KW-1185">Reference proteome</keyword>
<feature type="compositionally biased region" description="Low complexity" evidence="1">
    <location>
        <begin position="748"/>
        <end position="763"/>
    </location>
</feature>
<evidence type="ECO:0000313" key="2">
    <source>
        <dbReference type="EMBL" id="KAJ6256987.1"/>
    </source>
</evidence>
<evidence type="ECO:0000256" key="1">
    <source>
        <dbReference type="SAM" id="MobiDB-lite"/>
    </source>
</evidence>
<feature type="compositionally biased region" description="Acidic residues" evidence="1">
    <location>
        <begin position="713"/>
        <end position="747"/>
    </location>
</feature>
<proteinExistence type="predicted"/>
<dbReference type="EMBL" id="JAQGDS010000011">
    <property type="protein sequence ID" value="KAJ6256987.1"/>
    <property type="molecule type" value="Genomic_DNA"/>
</dbReference>
<feature type="region of interest" description="Disordered" evidence="1">
    <location>
        <begin position="150"/>
        <end position="181"/>
    </location>
</feature>
<reference evidence="2" key="1">
    <citation type="submission" date="2023-01" db="EMBL/GenBank/DDBJ databases">
        <title>The chitinases involved in constricting ring structure development in the nematode-trapping fungus Drechslerella dactyloides.</title>
        <authorList>
            <person name="Wang R."/>
            <person name="Zhang L."/>
            <person name="Tang P."/>
            <person name="Li S."/>
            <person name="Liang L."/>
        </authorList>
    </citation>
    <scope>NUCLEOTIDE SEQUENCE</scope>
    <source>
        <strain evidence="2">YMF1.00031</strain>
    </source>
</reference>
<feature type="region of interest" description="Disordered" evidence="1">
    <location>
        <begin position="1"/>
        <end position="123"/>
    </location>
</feature>